<organism evidence="1 3">
    <name type="scientific">Eleusine coracana subsp. coracana</name>
    <dbReference type="NCBI Taxonomy" id="191504"/>
    <lineage>
        <taxon>Eukaryota</taxon>
        <taxon>Viridiplantae</taxon>
        <taxon>Streptophyta</taxon>
        <taxon>Embryophyta</taxon>
        <taxon>Tracheophyta</taxon>
        <taxon>Spermatophyta</taxon>
        <taxon>Magnoliopsida</taxon>
        <taxon>Liliopsida</taxon>
        <taxon>Poales</taxon>
        <taxon>Poaceae</taxon>
        <taxon>PACMAD clade</taxon>
        <taxon>Chloridoideae</taxon>
        <taxon>Cynodonteae</taxon>
        <taxon>Eleusininae</taxon>
        <taxon>Eleusine</taxon>
    </lineage>
</organism>
<sequence>MGTPNLRDMEFEVELGWFQSTASGYYQLGIVVAVNENFYKSLHHHHEHVPESLANARGRKLQLFLQNSNEVKSGSALHKLWWFKEAVDRRSKWRDHK</sequence>
<reference evidence="1" key="1">
    <citation type="journal article" date="2018" name="DNA Res.">
        <title>Multiple hybrid de novo genome assembly of finger millet, an orphan allotetraploid crop.</title>
        <authorList>
            <person name="Hatakeyama M."/>
            <person name="Aluri S."/>
            <person name="Balachadran M.T."/>
            <person name="Sivarajan S.R."/>
            <person name="Patrignani A."/>
            <person name="Gruter S."/>
            <person name="Poveda L."/>
            <person name="Shimizu-Inatsugi R."/>
            <person name="Baeten J."/>
            <person name="Francoijs K.J."/>
            <person name="Nataraja K.N."/>
            <person name="Reddy Y.A.N."/>
            <person name="Phadnis S."/>
            <person name="Ravikumar R.L."/>
            <person name="Schlapbach R."/>
            <person name="Sreeman S.M."/>
            <person name="Shimizu K.K."/>
        </authorList>
    </citation>
    <scope>NUCLEOTIDE SEQUENCE</scope>
</reference>
<name>A0AAV5FQE2_ELECO</name>
<keyword evidence="3" id="KW-1185">Reference proteome</keyword>
<dbReference type="EMBL" id="BQKI01000091">
    <property type="protein sequence ID" value="GJN36882.1"/>
    <property type="molecule type" value="Genomic_DNA"/>
</dbReference>
<evidence type="ECO:0000313" key="3">
    <source>
        <dbReference type="Proteomes" id="UP001054889"/>
    </source>
</evidence>
<comment type="caution">
    <text evidence="1">The sequence shown here is derived from an EMBL/GenBank/DDBJ whole genome shotgun (WGS) entry which is preliminary data.</text>
</comment>
<reference evidence="1" key="2">
    <citation type="submission" date="2021-12" db="EMBL/GenBank/DDBJ databases">
        <title>Resequencing data analysis of finger millet.</title>
        <authorList>
            <person name="Hatakeyama M."/>
            <person name="Aluri S."/>
            <person name="Balachadran M.T."/>
            <person name="Sivarajan S.R."/>
            <person name="Poveda L."/>
            <person name="Shimizu-Inatsugi R."/>
            <person name="Schlapbach R."/>
            <person name="Sreeman S.M."/>
            <person name="Shimizu K.K."/>
        </authorList>
    </citation>
    <scope>NUCLEOTIDE SEQUENCE</scope>
</reference>
<dbReference type="AlphaFoldDB" id="A0AAV5FQE2"/>
<evidence type="ECO:0000313" key="1">
    <source>
        <dbReference type="EMBL" id="GJN36882.1"/>
    </source>
</evidence>
<protein>
    <submittedName>
        <fullName evidence="1">Uncharacterized protein</fullName>
    </submittedName>
</protein>
<gene>
    <name evidence="1" type="primary">gb25782</name>
    <name evidence="2" type="synonym">gb25818</name>
    <name evidence="1" type="ORF">PR202_gb25782</name>
    <name evidence="2" type="ORF">PR202_gb25818</name>
</gene>
<proteinExistence type="predicted"/>
<dbReference type="Proteomes" id="UP001054889">
    <property type="component" value="Unassembled WGS sequence"/>
</dbReference>
<dbReference type="EMBL" id="BQKI01000091">
    <property type="protein sequence ID" value="GJN36915.1"/>
    <property type="molecule type" value="Genomic_DNA"/>
</dbReference>
<evidence type="ECO:0000313" key="2">
    <source>
        <dbReference type="EMBL" id="GJN36915.1"/>
    </source>
</evidence>
<accession>A0AAV5FQE2</accession>